<reference evidence="7" key="1">
    <citation type="submission" date="2023-05" db="EMBL/GenBank/DDBJ databases">
        <title>Whole genome sequence of Commensalibacter sp.</title>
        <authorList>
            <person name="Charoenyingcharoen P."/>
            <person name="Yukphan P."/>
        </authorList>
    </citation>
    <scope>NUCLEOTIDE SEQUENCE</scope>
    <source>
        <strain evidence="7">TBRC 16381</strain>
    </source>
</reference>
<feature type="domain" description="FAD/NAD(P)-binding" evidence="6">
    <location>
        <begin position="9"/>
        <end position="309"/>
    </location>
</feature>
<comment type="caution">
    <text evidence="7">The sequence shown here is derived from an EMBL/GenBank/DDBJ whole genome shotgun (WGS) entry which is preliminary data.</text>
</comment>
<dbReference type="EC" id="1.18.1.2" evidence="5"/>
<dbReference type="InterPro" id="IPR022890">
    <property type="entry name" value="Fd--NADP_Rdtase_type_2"/>
</dbReference>
<feature type="binding site" evidence="5">
    <location>
        <position position="37"/>
    </location>
    <ligand>
        <name>FAD</name>
        <dbReference type="ChEBI" id="CHEBI:57692"/>
    </ligand>
</feature>
<dbReference type="Gene3D" id="3.50.50.60">
    <property type="entry name" value="FAD/NAD(P)-binding domain"/>
    <property type="match status" value="3"/>
</dbReference>
<feature type="binding site" evidence="5">
    <location>
        <position position="332"/>
    </location>
    <ligand>
        <name>FAD</name>
        <dbReference type="ChEBI" id="CHEBI:57692"/>
    </ligand>
</feature>
<dbReference type="SUPFAM" id="SSF51905">
    <property type="entry name" value="FAD/NAD(P)-binding domain"/>
    <property type="match status" value="1"/>
</dbReference>
<gene>
    <name evidence="7" type="ORF">QJV27_06235</name>
</gene>
<evidence type="ECO:0000313" key="7">
    <source>
        <dbReference type="EMBL" id="MDI2090973.1"/>
    </source>
</evidence>
<dbReference type="PRINTS" id="PR00469">
    <property type="entry name" value="PNDRDTASEII"/>
</dbReference>
<accession>A0ABT6Q1I7</accession>
<comment type="cofactor">
    <cofactor evidence="5">
        <name>FAD</name>
        <dbReference type="ChEBI" id="CHEBI:57692"/>
    </cofactor>
    <text evidence="5">Binds 1 FAD per subunit.</text>
</comment>
<dbReference type="PANTHER" id="PTHR48105">
    <property type="entry name" value="THIOREDOXIN REDUCTASE 1-RELATED-RELATED"/>
    <property type="match status" value="1"/>
</dbReference>
<dbReference type="InterPro" id="IPR023753">
    <property type="entry name" value="FAD/NAD-binding_dom"/>
</dbReference>
<protein>
    <recommendedName>
        <fullName evidence="5">Ferredoxin--NADP reductase</fullName>
        <shortName evidence="5">FNR</shortName>
        <shortName evidence="5">Fd-NADP(+) reductase</shortName>
        <ecNumber evidence="5">1.18.1.2</ecNumber>
    </recommendedName>
</protein>
<dbReference type="Pfam" id="PF07992">
    <property type="entry name" value="Pyr_redox_2"/>
    <property type="match status" value="1"/>
</dbReference>
<evidence type="ECO:0000256" key="5">
    <source>
        <dbReference type="HAMAP-Rule" id="MF_01685"/>
    </source>
</evidence>
<feature type="binding site" evidence="5">
    <location>
        <position position="45"/>
    </location>
    <ligand>
        <name>FAD</name>
        <dbReference type="ChEBI" id="CHEBI:57692"/>
    </ligand>
</feature>
<feature type="binding site" evidence="5">
    <location>
        <position position="90"/>
    </location>
    <ligand>
        <name>FAD</name>
        <dbReference type="ChEBI" id="CHEBI:57692"/>
    </ligand>
</feature>
<evidence type="ECO:0000313" key="8">
    <source>
        <dbReference type="Proteomes" id="UP001431634"/>
    </source>
</evidence>
<feature type="binding site" evidence="5">
    <location>
        <position position="291"/>
    </location>
    <ligand>
        <name>FAD</name>
        <dbReference type="ChEBI" id="CHEBI:57692"/>
    </ligand>
</feature>
<name>A0ABT6Q1I7_9PROT</name>
<feature type="binding site" evidence="5">
    <location>
        <position position="50"/>
    </location>
    <ligand>
        <name>FAD</name>
        <dbReference type="ChEBI" id="CHEBI:57692"/>
    </ligand>
</feature>
<organism evidence="7 8">
    <name type="scientific">Commensalibacter oyaizuii</name>
    <dbReference type="NCBI Taxonomy" id="3043873"/>
    <lineage>
        <taxon>Bacteria</taxon>
        <taxon>Pseudomonadati</taxon>
        <taxon>Pseudomonadota</taxon>
        <taxon>Alphaproteobacteria</taxon>
        <taxon>Acetobacterales</taxon>
        <taxon>Acetobacteraceae</taxon>
    </lineage>
</organism>
<comment type="similarity">
    <text evidence="5">Belongs to the ferredoxin--NADP reductase type 2 family.</text>
</comment>
<dbReference type="HAMAP" id="MF_01685">
    <property type="entry name" value="FENR2"/>
    <property type="match status" value="1"/>
</dbReference>
<keyword evidence="2 5" id="KW-0274">FAD</keyword>
<keyword evidence="4 5" id="KW-0560">Oxidoreductase</keyword>
<keyword evidence="8" id="KW-1185">Reference proteome</keyword>
<feature type="binding site" evidence="5">
    <location>
        <position position="18"/>
    </location>
    <ligand>
        <name>FAD</name>
        <dbReference type="ChEBI" id="CHEBI:57692"/>
    </ligand>
</feature>
<keyword evidence="3 5" id="KW-0521">NADP</keyword>
<comment type="catalytic activity">
    <reaction evidence="5">
        <text>2 reduced [2Fe-2S]-[ferredoxin] + NADP(+) + H(+) = 2 oxidized [2Fe-2S]-[ferredoxin] + NADPH</text>
        <dbReference type="Rhea" id="RHEA:20125"/>
        <dbReference type="Rhea" id="RHEA-COMP:10000"/>
        <dbReference type="Rhea" id="RHEA-COMP:10001"/>
        <dbReference type="ChEBI" id="CHEBI:15378"/>
        <dbReference type="ChEBI" id="CHEBI:33737"/>
        <dbReference type="ChEBI" id="CHEBI:33738"/>
        <dbReference type="ChEBI" id="CHEBI:57783"/>
        <dbReference type="ChEBI" id="CHEBI:58349"/>
        <dbReference type="EC" id="1.18.1.2"/>
    </reaction>
</comment>
<dbReference type="Proteomes" id="UP001431634">
    <property type="component" value="Unassembled WGS sequence"/>
</dbReference>
<dbReference type="InterPro" id="IPR036188">
    <property type="entry name" value="FAD/NAD-bd_sf"/>
</dbReference>
<evidence type="ECO:0000259" key="6">
    <source>
        <dbReference type="Pfam" id="PF07992"/>
    </source>
</evidence>
<evidence type="ECO:0000256" key="1">
    <source>
        <dbReference type="ARBA" id="ARBA00022630"/>
    </source>
</evidence>
<keyword evidence="1 5" id="KW-0285">Flavoprotein</keyword>
<evidence type="ECO:0000256" key="4">
    <source>
        <dbReference type="ARBA" id="ARBA00023002"/>
    </source>
</evidence>
<sequence>MTKSSISTDVAIIGAGPTGLFAAFECSMLKMNCVLIDTLDHVGGQCSALYPEKPIYDIPALPKITAQELIDSLEKQIAPFSVPRLLSKTVTELRGEKGNFILTTHKGDQIHAKAVIIAAGAGSFGPNRPPLENIELYERYGNVHYYIRYSDQFKDKDIVIAGGGDSAVDWALALKNKAKSITLIHRRDRFRAAPESLCRLDCAITEQKIHKMVPYQLHQLNGDHNGLNSIDVISMDGVVKTLKADHLLAFFGLTTNLGPLESWGIETHQGRIPVTPSTCQSNKEGIYAIGDVSTYPGKLKLILQGFSEGAMAAHAAYSVVYPDMALHFEHSTTQGIPSK</sequence>
<comment type="subunit">
    <text evidence="5">Homodimer.</text>
</comment>
<dbReference type="RefSeq" id="WP_281448087.1">
    <property type="nucleotide sequence ID" value="NZ_JASBAO010000001.1"/>
</dbReference>
<dbReference type="EMBL" id="JASBAO010000001">
    <property type="protein sequence ID" value="MDI2090973.1"/>
    <property type="molecule type" value="Genomic_DNA"/>
</dbReference>
<evidence type="ECO:0000256" key="2">
    <source>
        <dbReference type="ARBA" id="ARBA00022827"/>
    </source>
</evidence>
<dbReference type="InterPro" id="IPR050097">
    <property type="entry name" value="Ferredoxin-NADP_redctase_2"/>
</dbReference>
<evidence type="ECO:0000256" key="3">
    <source>
        <dbReference type="ARBA" id="ARBA00022857"/>
    </source>
</evidence>
<dbReference type="PRINTS" id="PR00368">
    <property type="entry name" value="FADPNR"/>
</dbReference>
<feature type="binding site" evidence="5">
    <location>
        <position position="124"/>
    </location>
    <ligand>
        <name>FAD</name>
        <dbReference type="ChEBI" id="CHEBI:57692"/>
    </ligand>
</feature>
<proteinExistence type="inferred from homology"/>